<name>A0A378XC59_9BURK</name>
<evidence type="ECO:0000313" key="9">
    <source>
        <dbReference type="Proteomes" id="UP000254603"/>
    </source>
</evidence>
<dbReference type="OrthoDB" id="9805928at2"/>
<proteinExistence type="inferred from homology"/>
<dbReference type="GO" id="GO:0015689">
    <property type="term" value="P:molybdate ion transport"/>
    <property type="evidence" value="ECO:0007669"/>
    <property type="project" value="UniProtKB-UniRule"/>
</dbReference>
<dbReference type="EMBL" id="CP065725">
    <property type="protein sequence ID" value="QPT40567.1"/>
    <property type="molecule type" value="Genomic_DNA"/>
</dbReference>
<dbReference type="Pfam" id="PF03459">
    <property type="entry name" value="TOBE"/>
    <property type="match status" value="1"/>
</dbReference>
<evidence type="ECO:0000313" key="10">
    <source>
        <dbReference type="Proteomes" id="UP000594903"/>
    </source>
</evidence>
<evidence type="ECO:0000313" key="7">
    <source>
        <dbReference type="EMBL" id="QPT40567.1"/>
    </source>
</evidence>
<keyword evidence="3 5" id="KW-0500">Molybdenum</keyword>
<dbReference type="PIRSF" id="PIRSF005763">
    <property type="entry name" value="Txn_reg_ModE"/>
    <property type="match status" value="1"/>
</dbReference>
<dbReference type="InterPro" id="IPR005116">
    <property type="entry name" value="Transp-assoc_OB_typ1"/>
</dbReference>
<dbReference type="GO" id="GO:0006355">
    <property type="term" value="P:regulation of DNA-templated transcription"/>
    <property type="evidence" value="ECO:0007669"/>
    <property type="project" value="InterPro"/>
</dbReference>
<reference evidence="7 10" key="2">
    <citation type="submission" date="2020-12" db="EMBL/GenBank/DDBJ databases">
        <title>FDA dAtabase for Regulatory Grade micrObial Sequences (FDA-ARGOS): Supporting development and validation of Infectious Disease Dx tests.</title>
        <authorList>
            <person name="Sproer C."/>
            <person name="Gronow S."/>
            <person name="Severitt S."/>
            <person name="Schroder I."/>
            <person name="Tallon L."/>
            <person name="Sadzewicz L."/>
            <person name="Zhao X."/>
            <person name="Boylan J."/>
            <person name="Ott S."/>
            <person name="Bowen H."/>
            <person name="Vavikolanu K."/>
            <person name="Mehta A."/>
            <person name="Aluvathingal J."/>
            <person name="Nadendla S."/>
            <person name="Lowell S."/>
            <person name="Myers T."/>
            <person name="Yan Y."/>
            <person name="Sichtig H."/>
        </authorList>
    </citation>
    <scope>NUCLEOTIDE SEQUENCE [LARGE SCALE GENOMIC DNA]</scope>
    <source>
        <strain evidence="7 10">FDAARGOS_872</strain>
    </source>
</reference>
<evidence type="ECO:0000259" key="6">
    <source>
        <dbReference type="PROSITE" id="PS51866"/>
    </source>
</evidence>
<dbReference type="RefSeq" id="WP_018574976.1">
    <property type="nucleotide sequence ID" value="NZ_CP065725.1"/>
</dbReference>
<dbReference type="PANTHER" id="PTHR30432:SF1">
    <property type="entry name" value="DNA-BINDING TRANSCRIPTIONAL DUAL REGULATOR MODE"/>
    <property type="match status" value="1"/>
</dbReference>
<evidence type="ECO:0000256" key="2">
    <source>
        <dbReference type="ARBA" id="ARBA00022448"/>
    </source>
</evidence>
<evidence type="ECO:0000256" key="5">
    <source>
        <dbReference type="PIRNR" id="PIRNR005763"/>
    </source>
</evidence>
<dbReference type="Gene3D" id="1.10.10.10">
    <property type="entry name" value="Winged helix-like DNA-binding domain superfamily/Winged helix DNA-binding domain"/>
    <property type="match status" value="1"/>
</dbReference>
<comment type="similarity">
    <text evidence="1 5">Belongs to the ModE family.</text>
</comment>
<sequence length="269" mass="29790">MSNTHQPHDNNGISFQGRFWIERHAKTFLGPGRIELLEKIESGHSIAEAARQLGMGYKTAWDMLNSMNSLADEPVVISTKGGRRGGGTTITDYGKKMIAFFRHIESEYLAMLISLEQRYPGLNDFSSNPSPRLQLRSSARNQLSCRIQALEKKGHRIIAMLDLGDQQYLQAILTQKSIDEMKLSVGQQVFALMKAPMISLSHRSDEQGMRLEGVLEAIDLDEAGGAELTIQLKSGQYLTAMIEDATQAPTRGSPAYALLDPKQVIIATL</sequence>
<dbReference type="Proteomes" id="UP000594903">
    <property type="component" value="Chromosome"/>
</dbReference>
<keyword evidence="10" id="KW-1185">Reference proteome</keyword>
<keyword evidence="2 5" id="KW-0813">Transport</keyword>
<keyword evidence="4" id="KW-0677">Repeat</keyword>
<dbReference type="PANTHER" id="PTHR30432">
    <property type="entry name" value="TRANSCRIPTIONAL REGULATOR MODE"/>
    <property type="match status" value="1"/>
</dbReference>
<evidence type="ECO:0000256" key="1">
    <source>
        <dbReference type="ARBA" id="ARBA00008110"/>
    </source>
</evidence>
<reference evidence="8 9" key="1">
    <citation type="submission" date="2018-06" db="EMBL/GenBank/DDBJ databases">
        <authorList>
            <consortium name="Pathogen Informatics"/>
            <person name="Doyle S."/>
        </authorList>
    </citation>
    <scope>NUCLEOTIDE SEQUENCE [LARGE SCALE GENOMIC DNA]</scope>
    <source>
        <strain evidence="8 9">NCTC11997</strain>
    </source>
</reference>
<protein>
    <submittedName>
        <fullName evidence="7">TOBE domain-containing protein</fullName>
    </submittedName>
    <submittedName>
        <fullName evidence="8">Transcriptional regulator modE</fullName>
    </submittedName>
</protein>
<dbReference type="InterPro" id="IPR016462">
    <property type="entry name" value="ModE"/>
</dbReference>
<dbReference type="SUPFAM" id="SSF46785">
    <property type="entry name" value="Winged helix' DNA-binding domain"/>
    <property type="match status" value="1"/>
</dbReference>
<dbReference type="NCBIfam" id="TIGR00638">
    <property type="entry name" value="Mop"/>
    <property type="match status" value="1"/>
</dbReference>
<dbReference type="InterPro" id="IPR036388">
    <property type="entry name" value="WH-like_DNA-bd_sf"/>
</dbReference>
<dbReference type="GO" id="GO:0030151">
    <property type="term" value="F:molybdenum ion binding"/>
    <property type="evidence" value="ECO:0007669"/>
    <property type="project" value="UniProtKB-UniRule"/>
</dbReference>
<feature type="domain" description="Mop" evidence="6">
    <location>
        <begin position="136"/>
        <end position="202"/>
    </location>
</feature>
<dbReference type="InterPro" id="IPR051815">
    <property type="entry name" value="Molybdate_resp_trans_reg"/>
</dbReference>
<dbReference type="SUPFAM" id="SSF50331">
    <property type="entry name" value="MOP-like"/>
    <property type="match status" value="1"/>
</dbReference>
<dbReference type="STRING" id="1122619.GCA_000373745_01800"/>
<dbReference type="InterPro" id="IPR036390">
    <property type="entry name" value="WH_DNA-bd_sf"/>
</dbReference>
<gene>
    <name evidence="8" type="primary">modE</name>
    <name evidence="7" type="ORF">I6G29_02955</name>
    <name evidence="8" type="ORF">NCTC11997_00637</name>
</gene>
<dbReference type="InterPro" id="IPR008995">
    <property type="entry name" value="Mo/tungstate-bd_C_term_dom"/>
</dbReference>
<dbReference type="PROSITE" id="PS51866">
    <property type="entry name" value="MOP"/>
    <property type="match status" value="1"/>
</dbReference>
<evidence type="ECO:0000256" key="3">
    <source>
        <dbReference type="ARBA" id="ARBA00022505"/>
    </source>
</evidence>
<dbReference type="Proteomes" id="UP000254603">
    <property type="component" value="Unassembled WGS sequence"/>
</dbReference>
<evidence type="ECO:0000313" key="8">
    <source>
        <dbReference type="EMBL" id="SUA51511.1"/>
    </source>
</evidence>
<accession>A0A378XC59</accession>
<dbReference type="EMBL" id="UGSB01000001">
    <property type="protein sequence ID" value="SUA51511.1"/>
    <property type="molecule type" value="Genomic_DNA"/>
</dbReference>
<dbReference type="Gene3D" id="2.40.50.100">
    <property type="match status" value="1"/>
</dbReference>
<dbReference type="AlphaFoldDB" id="A0A378XC59"/>
<organism evidence="8 9">
    <name type="scientific">Oligella ureolytica</name>
    <dbReference type="NCBI Taxonomy" id="90244"/>
    <lineage>
        <taxon>Bacteria</taxon>
        <taxon>Pseudomonadati</taxon>
        <taxon>Pseudomonadota</taxon>
        <taxon>Betaproteobacteria</taxon>
        <taxon>Burkholderiales</taxon>
        <taxon>Alcaligenaceae</taxon>
        <taxon>Oligella</taxon>
    </lineage>
</organism>
<evidence type="ECO:0000256" key="4">
    <source>
        <dbReference type="ARBA" id="ARBA00022737"/>
    </source>
</evidence>
<dbReference type="InterPro" id="IPR004606">
    <property type="entry name" value="Mop_domain"/>
</dbReference>